<comment type="caution">
    <text evidence="1">The sequence shown here is derived from an EMBL/GenBank/DDBJ whole genome shotgun (WGS) entry which is preliminary data.</text>
</comment>
<keyword evidence="2" id="KW-1185">Reference proteome</keyword>
<evidence type="ECO:0000313" key="1">
    <source>
        <dbReference type="EMBL" id="KAG6493348.1"/>
    </source>
</evidence>
<gene>
    <name evidence="1" type="ORF">ZIOFF_048330</name>
</gene>
<dbReference type="InterPro" id="IPR027417">
    <property type="entry name" value="P-loop_NTPase"/>
</dbReference>
<dbReference type="SUPFAM" id="SSF52540">
    <property type="entry name" value="P-loop containing nucleoside triphosphate hydrolases"/>
    <property type="match status" value="1"/>
</dbReference>
<sequence>MNSTSLNHLEFDYLFKLLLSGNSRVVKSNHLLRFTSDSFEDIFPTIGSLLVLVVDPFSLFASLSGNKMELEELNVVSTNGDDLIYVFLNKMELEELNVLSAFVNTFS</sequence>
<dbReference type="EMBL" id="JACMSC010000013">
    <property type="protein sequence ID" value="KAG6493348.1"/>
    <property type="molecule type" value="Genomic_DNA"/>
</dbReference>
<reference evidence="1 2" key="1">
    <citation type="submission" date="2020-08" db="EMBL/GenBank/DDBJ databases">
        <title>Plant Genome Project.</title>
        <authorList>
            <person name="Zhang R.-G."/>
        </authorList>
    </citation>
    <scope>NUCLEOTIDE SEQUENCE [LARGE SCALE GENOMIC DNA]</scope>
    <source>
        <tissue evidence="1">Rhizome</tissue>
    </source>
</reference>
<organism evidence="1 2">
    <name type="scientific">Zingiber officinale</name>
    <name type="common">Ginger</name>
    <name type="synonym">Amomum zingiber</name>
    <dbReference type="NCBI Taxonomy" id="94328"/>
    <lineage>
        <taxon>Eukaryota</taxon>
        <taxon>Viridiplantae</taxon>
        <taxon>Streptophyta</taxon>
        <taxon>Embryophyta</taxon>
        <taxon>Tracheophyta</taxon>
        <taxon>Spermatophyta</taxon>
        <taxon>Magnoliopsida</taxon>
        <taxon>Liliopsida</taxon>
        <taxon>Zingiberales</taxon>
        <taxon>Zingiberaceae</taxon>
        <taxon>Zingiber</taxon>
    </lineage>
</organism>
<dbReference type="Proteomes" id="UP000734854">
    <property type="component" value="Unassembled WGS sequence"/>
</dbReference>
<name>A0A8J5FPI1_ZINOF</name>
<evidence type="ECO:0000313" key="2">
    <source>
        <dbReference type="Proteomes" id="UP000734854"/>
    </source>
</evidence>
<proteinExistence type="predicted"/>
<accession>A0A8J5FPI1</accession>
<protein>
    <submittedName>
        <fullName evidence="1">Uncharacterized protein</fullName>
    </submittedName>
</protein>
<dbReference type="AlphaFoldDB" id="A0A8J5FPI1"/>